<dbReference type="AlphaFoldDB" id="A0AB34INV1"/>
<feature type="compositionally biased region" description="Low complexity" evidence="1">
    <location>
        <begin position="423"/>
        <end position="437"/>
    </location>
</feature>
<protein>
    <recommendedName>
        <fullName evidence="4">Sperm-tail PG-rich repeat-containing protein 2</fullName>
    </recommendedName>
</protein>
<feature type="region of interest" description="Disordered" evidence="1">
    <location>
        <begin position="325"/>
        <end position="345"/>
    </location>
</feature>
<keyword evidence="3" id="KW-1185">Reference proteome</keyword>
<feature type="region of interest" description="Disordered" evidence="1">
    <location>
        <begin position="395"/>
        <end position="472"/>
    </location>
</feature>
<proteinExistence type="predicted"/>
<comment type="caution">
    <text evidence="2">The sequence shown here is derived from an EMBL/GenBank/DDBJ whole genome shotgun (WGS) entry which is preliminary data.</text>
</comment>
<name>A0AB34INV1_PRYPA</name>
<dbReference type="PANTHER" id="PTHR21580">
    <property type="entry name" value="SHIPPO-1-RELATED"/>
    <property type="match status" value="1"/>
</dbReference>
<dbReference type="InterPro" id="IPR010736">
    <property type="entry name" value="SHIPPO-rpt"/>
</dbReference>
<gene>
    <name evidence="2" type="ORF">AB1Y20_011279</name>
</gene>
<evidence type="ECO:0000256" key="1">
    <source>
        <dbReference type="SAM" id="MobiDB-lite"/>
    </source>
</evidence>
<evidence type="ECO:0000313" key="2">
    <source>
        <dbReference type="EMBL" id="KAL1503223.1"/>
    </source>
</evidence>
<dbReference type="Pfam" id="PF07004">
    <property type="entry name" value="SHIPPO-rpt"/>
    <property type="match status" value="6"/>
</dbReference>
<dbReference type="PANTHER" id="PTHR21580:SF60">
    <property type="entry name" value="SPERM-TAIL PG-RICH REPEAT-CONTAINING PROTEIN 2"/>
    <property type="match status" value="1"/>
</dbReference>
<dbReference type="InterPro" id="IPR051291">
    <property type="entry name" value="CIMAP"/>
</dbReference>
<reference evidence="2 3" key="1">
    <citation type="journal article" date="2024" name="Science">
        <title>Giant polyketide synthase enzymes in the biosynthesis of giant marine polyether toxins.</title>
        <authorList>
            <person name="Fallon T.R."/>
            <person name="Shende V.V."/>
            <person name="Wierzbicki I.H."/>
            <person name="Pendleton A.L."/>
            <person name="Watervoot N.F."/>
            <person name="Auber R.P."/>
            <person name="Gonzalez D.J."/>
            <person name="Wisecaver J.H."/>
            <person name="Moore B.S."/>
        </authorList>
    </citation>
    <scope>NUCLEOTIDE SEQUENCE [LARGE SCALE GENOMIC DNA]</scope>
    <source>
        <strain evidence="2 3">12B1</strain>
    </source>
</reference>
<sequence>MAITSRAARVIRLDSHHTPDVVGPGSYLSVERNMPIHGFAPFCSTVERTGLAESSDKTLLPGPGVYSEPPRKTCNYAGTAFASKVERMADTDRARRITPGPGAYAMRDGWATGAVSVAPKPSGGARVVPPRRAPPSIPVADQAYGYEETADGELERQPPPQMGYDGVSGHRSVGPGEYDTDKAGRWTRPSVSAASFGNSRVSRSFFSYSAKQVQTPGPGSYAVEAAKPPLGKGAASGKASAAFMSRVPKDHQRLIDSEKVMPGPGSYAVPSGITAKTVPENLQTFGSTQKRLASDAMTPNQRAILAQPGPGAYDVRKTDFKKTMEEKMGRTSTERGPGMQGFSSSTQRFKPLTKQAEPGPGAYDTNDQHNFISEMKRKTHGRHGVFGSTTRRFHSLKRDQVPGPATYDPAAVGAAPKEDEHNSSSFASSVARFAKSAPSTTIVKGKKQVSDGGPEPWKYNIKSQNAWDQTHHERRTEQTFGSKVERFAAEALTSQKTAMVPGPGAYHPKHPQEGFRKQQAQSECFGSKESRFMLGQRGIFSGAAATPGPGEYDSNIEMHNPLIKRSFNITIG</sequence>
<dbReference type="Proteomes" id="UP001515480">
    <property type="component" value="Unassembled WGS sequence"/>
</dbReference>
<organism evidence="2 3">
    <name type="scientific">Prymnesium parvum</name>
    <name type="common">Toxic golden alga</name>
    <dbReference type="NCBI Taxonomy" id="97485"/>
    <lineage>
        <taxon>Eukaryota</taxon>
        <taxon>Haptista</taxon>
        <taxon>Haptophyta</taxon>
        <taxon>Prymnesiophyceae</taxon>
        <taxon>Prymnesiales</taxon>
        <taxon>Prymnesiaceae</taxon>
        <taxon>Prymnesium</taxon>
    </lineage>
</organism>
<evidence type="ECO:0008006" key="4">
    <source>
        <dbReference type="Google" id="ProtNLM"/>
    </source>
</evidence>
<evidence type="ECO:0000313" key="3">
    <source>
        <dbReference type="Proteomes" id="UP001515480"/>
    </source>
</evidence>
<accession>A0AB34INV1</accession>
<dbReference type="EMBL" id="JBGBPQ010000022">
    <property type="protein sequence ID" value="KAL1503223.1"/>
    <property type="molecule type" value="Genomic_DNA"/>
</dbReference>